<dbReference type="EMBL" id="MIQH01000973">
    <property type="protein sequence ID" value="OIR23920.1"/>
    <property type="molecule type" value="Genomic_DNA"/>
</dbReference>
<feature type="transmembrane region" description="Helical" evidence="1">
    <location>
        <begin position="12"/>
        <end position="30"/>
    </location>
</feature>
<evidence type="ECO:0000256" key="1">
    <source>
        <dbReference type="SAM" id="Phobius"/>
    </source>
</evidence>
<reference evidence="3" key="1">
    <citation type="submission" date="2016-09" db="EMBL/GenBank/DDBJ databases">
        <title>Genome Sequence of Bathymodiolus thermophilus sulfur-oxidizing gill endosymbiont.</title>
        <authorList>
            <person name="Ponnudurai R."/>
            <person name="Kleiner M."/>
            <person name="Sayavedra L."/>
            <person name="Thuermer A."/>
            <person name="Felbeck H."/>
            <person name="Schlueter R."/>
            <person name="Schweder T."/>
            <person name="Markert S."/>
        </authorList>
    </citation>
    <scope>NUCLEOTIDE SEQUENCE [LARGE SCALE GENOMIC DNA]</scope>
    <source>
        <strain evidence="3">BAT/CrabSpa'14</strain>
    </source>
</reference>
<sequence length="194" mass="22001">MNLWEKTKSIASLYTGTFIVVMILNQLLFFGFCLNPICLVAAMPHVLFFTALIGSWLNKESGWGDDEQSGRVGEIYKESKKMVDNSLAQTVSELKRANELASEKIRKEQIYEDSFDTLDSKYLEVIDTKKPDSDIDYSVCQICGSETVLRTATRGLYAGKNFYGCSRFPECKGITNIKHTKKITNDEFDDDIPF</sequence>
<comment type="caution">
    <text evidence="2">The sequence shown here is derived from an EMBL/GenBank/DDBJ whole genome shotgun (WGS) entry which is preliminary data.</text>
</comment>
<organism evidence="2 3">
    <name type="scientific">Bathymodiolus thermophilus thioautotrophic gill symbiont</name>
    <dbReference type="NCBI Taxonomy" id="2360"/>
    <lineage>
        <taxon>Bacteria</taxon>
        <taxon>Pseudomonadati</taxon>
        <taxon>Pseudomonadota</taxon>
        <taxon>Gammaproteobacteria</taxon>
        <taxon>sulfur-oxidizing symbionts</taxon>
    </lineage>
</organism>
<dbReference type="Proteomes" id="UP000182798">
    <property type="component" value="Unassembled WGS sequence"/>
</dbReference>
<proteinExistence type="predicted"/>
<evidence type="ECO:0000313" key="3">
    <source>
        <dbReference type="Proteomes" id="UP000182798"/>
    </source>
</evidence>
<dbReference type="SUPFAM" id="SSF57783">
    <property type="entry name" value="Zinc beta-ribbon"/>
    <property type="match status" value="1"/>
</dbReference>
<protein>
    <submittedName>
        <fullName evidence="2">Uncharacterized protein</fullName>
    </submittedName>
</protein>
<keyword evidence="1" id="KW-0812">Transmembrane</keyword>
<keyword evidence="1" id="KW-1133">Transmembrane helix</keyword>
<name>A0A1J5TSN5_9GAMM</name>
<gene>
    <name evidence="2" type="ORF">BGC33_08630</name>
</gene>
<feature type="transmembrane region" description="Helical" evidence="1">
    <location>
        <begin position="37"/>
        <end position="57"/>
    </location>
</feature>
<evidence type="ECO:0000313" key="2">
    <source>
        <dbReference type="EMBL" id="OIR23920.1"/>
    </source>
</evidence>
<dbReference type="RefSeq" id="WP_071565151.1">
    <property type="nucleotide sequence ID" value="NZ_MIQH01000973.1"/>
</dbReference>
<accession>A0A1J5TSN5</accession>
<dbReference type="OrthoDB" id="5782056at2"/>
<dbReference type="Gene3D" id="3.30.65.10">
    <property type="entry name" value="Bacterial Topoisomerase I, domain 1"/>
    <property type="match status" value="1"/>
</dbReference>
<keyword evidence="1" id="KW-0472">Membrane</keyword>
<dbReference type="AlphaFoldDB" id="A0A1J5TSN5"/>